<keyword evidence="2" id="KW-1185">Reference proteome</keyword>
<evidence type="ECO:0000313" key="2">
    <source>
        <dbReference type="Proteomes" id="UP001152320"/>
    </source>
</evidence>
<comment type="caution">
    <text evidence="1">The sequence shown here is derived from an EMBL/GenBank/DDBJ whole genome shotgun (WGS) entry which is preliminary data.</text>
</comment>
<sequence length="56" mass="6458">MFRMHGAQKFISGKDDLPINCLQVHCCTLIGKSWKVTYDHFSEATVFSNFLHHCQS</sequence>
<dbReference type="EMBL" id="JAIZAY010000019">
    <property type="protein sequence ID" value="KAJ8024184.1"/>
    <property type="molecule type" value="Genomic_DNA"/>
</dbReference>
<dbReference type="AlphaFoldDB" id="A0A9Q1BGC1"/>
<dbReference type="Proteomes" id="UP001152320">
    <property type="component" value="Chromosome 19"/>
</dbReference>
<proteinExistence type="predicted"/>
<organism evidence="1 2">
    <name type="scientific">Holothuria leucospilota</name>
    <name type="common">Black long sea cucumber</name>
    <name type="synonym">Mertensiothuria leucospilota</name>
    <dbReference type="NCBI Taxonomy" id="206669"/>
    <lineage>
        <taxon>Eukaryota</taxon>
        <taxon>Metazoa</taxon>
        <taxon>Echinodermata</taxon>
        <taxon>Eleutherozoa</taxon>
        <taxon>Echinozoa</taxon>
        <taxon>Holothuroidea</taxon>
        <taxon>Aspidochirotacea</taxon>
        <taxon>Aspidochirotida</taxon>
        <taxon>Holothuriidae</taxon>
        <taxon>Holothuria</taxon>
    </lineage>
</organism>
<name>A0A9Q1BGC1_HOLLE</name>
<protein>
    <submittedName>
        <fullName evidence="1">Uncharacterized protein</fullName>
    </submittedName>
</protein>
<evidence type="ECO:0000313" key="1">
    <source>
        <dbReference type="EMBL" id="KAJ8024184.1"/>
    </source>
</evidence>
<gene>
    <name evidence="1" type="ORF">HOLleu_36838</name>
</gene>
<accession>A0A9Q1BGC1</accession>
<reference evidence="1" key="1">
    <citation type="submission" date="2021-10" db="EMBL/GenBank/DDBJ databases">
        <title>Tropical sea cucumber genome reveals ecological adaptation and Cuvierian tubules defense mechanism.</title>
        <authorList>
            <person name="Chen T."/>
        </authorList>
    </citation>
    <scope>NUCLEOTIDE SEQUENCE</scope>
    <source>
        <strain evidence="1">Nanhai2018</strain>
        <tissue evidence="1">Muscle</tissue>
    </source>
</reference>